<reference evidence="1 2" key="1">
    <citation type="submission" date="2016-09" db="EMBL/GenBank/DDBJ databases">
        <title>The complete genome sequences of Rhizobium gallicum, symbiovars gallicum and phaseoli, symbionts associated to common bean (Phaseolus vulgaris).</title>
        <authorList>
            <person name="Bustos P."/>
            <person name="Santamaria R.I."/>
            <person name="Perez-Carrascal O.M."/>
            <person name="Juarez S."/>
            <person name="Lozano L."/>
            <person name="Martinez-Flores I."/>
            <person name="Martinez-Romero E."/>
            <person name="Cevallos M."/>
            <person name="Romero D."/>
            <person name="Davila G."/>
            <person name="Gonzalez V."/>
        </authorList>
    </citation>
    <scope>NUCLEOTIDE SEQUENCE [LARGE SCALE GENOMIC DNA]</scope>
    <source>
        <strain evidence="1 2">8C-3</strain>
        <plasmid evidence="2">Plasmid prsp8c3b</plasmid>
    </source>
</reference>
<geneLocation type="plasmid" evidence="2">
    <name>prsp8c3b</name>
</geneLocation>
<name>A0A1L5PBJ9_RHIET</name>
<gene>
    <name evidence="1" type="ORF">AM571_PB00197</name>
</gene>
<dbReference type="AlphaFoldDB" id="A0A1L5PBJ9"/>
<accession>A0A1L5PBJ9</accession>
<sequence length="159" mass="17924">MVVVSFGCSGPFPMAHEETADLLRSARLKILQNSIFHQDKRTEIEFAKISGESYPFRGWPPKQAVVYTSDIKREWFGAIEGDNKPWPPGPSTGGYWPHTPRTLRPHVDQHNTLARSRLRQAVSTSITFLLIGEVAAAPHCRLQTVLQSRVKLFTRASNE</sequence>
<evidence type="ECO:0000313" key="2">
    <source>
        <dbReference type="Proteomes" id="UP000185109"/>
    </source>
</evidence>
<organism evidence="1 2">
    <name type="scientific">Rhizobium etli 8C-3</name>
    <dbReference type="NCBI Taxonomy" id="538025"/>
    <lineage>
        <taxon>Bacteria</taxon>
        <taxon>Pseudomonadati</taxon>
        <taxon>Pseudomonadota</taxon>
        <taxon>Alphaproteobacteria</taxon>
        <taxon>Hyphomicrobiales</taxon>
        <taxon>Rhizobiaceae</taxon>
        <taxon>Rhizobium/Agrobacterium group</taxon>
        <taxon>Rhizobium</taxon>
    </lineage>
</organism>
<keyword evidence="1" id="KW-0614">Plasmid</keyword>
<proteinExistence type="predicted"/>
<protein>
    <submittedName>
        <fullName evidence="1">Uncharacterized protein</fullName>
    </submittedName>
</protein>
<dbReference type="EMBL" id="CP017243">
    <property type="protein sequence ID" value="APO77484.1"/>
    <property type="molecule type" value="Genomic_DNA"/>
</dbReference>
<evidence type="ECO:0000313" key="1">
    <source>
        <dbReference type="EMBL" id="APO77484.1"/>
    </source>
</evidence>
<dbReference type="Proteomes" id="UP000185109">
    <property type="component" value="Plasmid pRsp8C3b"/>
</dbReference>